<dbReference type="InterPro" id="IPR022551">
    <property type="entry name" value="BrxC"/>
</dbReference>
<dbReference type="Pfam" id="PF11009">
    <property type="entry name" value="BrxC"/>
    <property type="match status" value="1"/>
</dbReference>
<protein>
    <submittedName>
        <fullName evidence="1">General stress protein</fullName>
    </submittedName>
</protein>
<dbReference type="EMBL" id="MECQ01000001">
    <property type="protein sequence ID" value="ODV54560.1"/>
    <property type="molecule type" value="Genomic_DNA"/>
</dbReference>
<reference evidence="1 2" key="1">
    <citation type="submission" date="2016-09" db="EMBL/GenBank/DDBJ databases">
        <title>Draft genome sequence of the soil isolate, Lysinibacillus fusiformis M5, a potential hypoxanthine producer.</title>
        <authorList>
            <person name="Gallegos-Monterrosa R."/>
            <person name="Maroti G."/>
            <person name="Balint B."/>
            <person name="Kovacs A.T."/>
        </authorList>
    </citation>
    <scope>NUCLEOTIDE SEQUENCE [LARGE SCALE GENOMIC DNA]</scope>
    <source>
        <strain evidence="1 2">M5</strain>
    </source>
</reference>
<accession>A0A1E4R267</accession>
<dbReference type="RefSeq" id="WP_069479838.1">
    <property type="nucleotide sequence ID" value="NZ_KV766182.1"/>
</dbReference>
<evidence type="ECO:0000313" key="1">
    <source>
        <dbReference type="EMBL" id="ODV54560.1"/>
    </source>
</evidence>
<dbReference type="AlphaFoldDB" id="A0A1E4R267"/>
<name>A0A1E4R267_9BACI</name>
<dbReference type="NCBIfam" id="TIGR04019">
    <property type="entry name" value="B_thiol_YtxJ"/>
    <property type="match status" value="1"/>
</dbReference>
<dbReference type="Proteomes" id="UP000094784">
    <property type="component" value="Unassembled WGS sequence"/>
</dbReference>
<evidence type="ECO:0000313" key="2">
    <source>
        <dbReference type="Proteomes" id="UP000094784"/>
    </source>
</evidence>
<dbReference type="OrthoDB" id="677051at2"/>
<sequence length="109" mass="12464">MQRIKTLESWRKVLEQSHEMPCLVLKFSLTCISSISALKEFKALATELPKYVVIVQKERDVSNAIESDLQVKHESPQFIILQGGKGTWQATHYKIKQSLLAEGLSLYMK</sequence>
<comment type="caution">
    <text evidence="1">The sequence shown here is derived from an EMBL/GenBank/DDBJ whole genome shotgun (WGS) entry which is preliminary data.</text>
</comment>
<proteinExistence type="predicted"/>
<gene>
    <name evidence="1" type="ORF">BG258_01010</name>
</gene>
<dbReference type="Gene3D" id="3.40.30.10">
    <property type="entry name" value="Glutaredoxin"/>
    <property type="match status" value="1"/>
</dbReference>
<organism evidence="1 2">
    <name type="scientific">Lysinibacillus fusiformis</name>
    <dbReference type="NCBI Taxonomy" id="28031"/>
    <lineage>
        <taxon>Bacteria</taxon>
        <taxon>Bacillati</taxon>
        <taxon>Bacillota</taxon>
        <taxon>Bacilli</taxon>
        <taxon>Bacillales</taxon>
        <taxon>Bacillaceae</taxon>
        <taxon>Lysinibacillus</taxon>
    </lineage>
</organism>